<comment type="catalytic activity">
    <reaction evidence="11 13">
        <text>L-homoserine + ATP = O-phospho-L-homoserine + ADP + H(+)</text>
        <dbReference type="Rhea" id="RHEA:13985"/>
        <dbReference type="ChEBI" id="CHEBI:15378"/>
        <dbReference type="ChEBI" id="CHEBI:30616"/>
        <dbReference type="ChEBI" id="CHEBI:57476"/>
        <dbReference type="ChEBI" id="CHEBI:57590"/>
        <dbReference type="ChEBI" id="CHEBI:456216"/>
        <dbReference type="EC" id="2.7.1.39"/>
    </reaction>
</comment>
<dbReference type="GO" id="GO:0005737">
    <property type="term" value="C:cytoplasm"/>
    <property type="evidence" value="ECO:0007669"/>
    <property type="project" value="UniProtKB-SubCell"/>
</dbReference>
<dbReference type="Gene3D" id="3.30.230.10">
    <property type="match status" value="1"/>
</dbReference>
<accession>A0A1M6LB10</accession>
<dbReference type="NCBIfam" id="NF002288">
    <property type="entry name" value="PRK01212.1-4"/>
    <property type="match status" value="1"/>
</dbReference>
<dbReference type="AlphaFoldDB" id="A0A1M6LB10"/>
<evidence type="ECO:0000256" key="8">
    <source>
        <dbReference type="ARBA" id="ARBA00022741"/>
    </source>
</evidence>
<dbReference type="Pfam" id="PF00288">
    <property type="entry name" value="GHMP_kinases_N"/>
    <property type="match status" value="1"/>
</dbReference>
<gene>
    <name evidence="13" type="primary">thrB</name>
    <name evidence="16" type="ORF">SAMN05443507_102151</name>
</gene>
<dbReference type="PANTHER" id="PTHR20861">
    <property type="entry name" value="HOMOSERINE/4-DIPHOSPHOCYTIDYL-2-C-METHYL-D-ERYTHRITOL KINASE"/>
    <property type="match status" value="1"/>
</dbReference>
<dbReference type="EMBL" id="FRAF01000002">
    <property type="protein sequence ID" value="SHJ68344.1"/>
    <property type="molecule type" value="Genomic_DNA"/>
</dbReference>
<evidence type="ECO:0000256" key="1">
    <source>
        <dbReference type="ARBA" id="ARBA00005015"/>
    </source>
</evidence>
<evidence type="ECO:0000256" key="3">
    <source>
        <dbReference type="ARBA" id="ARBA00012078"/>
    </source>
</evidence>
<dbReference type="HAMAP" id="MF_00384">
    <property type="entry name" value="Homoser_kinase"/>
    <property type="match status" value="1"/>
</dbReference>
<dbReference type="Proteomes" id="UP000184016">
    <property type="component" value="Unassembled WGS sequence"/>
</dbReference>
<evidence type="ECO:0000256" key="13">
    <source>
        <dbReference type="HAMAP-Rule" id="MF_00384"/>
    </source>
</evidence>
<evidence type="ECO:0000256" key="2">
    <source>
        <dbReference type="ARBA" id="ARBA00007370"/>
    </source>
</evidence>
<reference evidence="17" key="1">
    <citation type="submission" date="2016-11" db="EMBL/GenBank/DDBJ databases">
        <authorList>
            <person name="Varghese N."/>
            <person name="Submissions S."/>
        </authorList>
    </citation>
    <scope>NUCLEOTIDE SEQUENCE [LARGE SCALE GENOMIC DNA]</scope>
    <source>
        <strain evidence="17">USBA-503</strain>
    </source>
</reference>
<protein>
    <recommendedName>
        <fullName evidence="4 13">Homoserine kinase</fullName>
        <shortName evidence="13">HK</shortName>
        <shortName evidence="13">HSK</shortName>
        <ecNumber evidence="3 13">2.7.1.39</ecNumber>
    </recommendedName>
</protein>
<evidence type="ECO:0000259" key="14">
    <source>
        <dbReference type="Pfam" id="PF00288"/>
    </source>
</evidence>
<dbReference type="EC" id="2.7.1.39" evidence="3 13"/>
<evidence type="ECO:0000256" key="4">
    <source>
        <dbReference type="ARBA" id="ARBA00017858"/>
    </source>
</evidence>
<evidence type="ECO:0000256" key="6">
    <source>
        <dbReference type="ARBA" id="ARBA00022679"/>
    </source>
</evidence>
<dbReference type="PANTHER" id="PTHR20861:SF1">
    <property type="entry name" value="HOMOSERINE KINASE"/>
    <property type="match status" value="1"/>
</dbReference>
<dbReference type="InterPro" id="IPR013750">
    <property type="entry name" value="GHMP_kinase_C_dom"/>
</dbReference>
<dbReference type="InterPro" id="IPR036554">
    <property type="entry name" value="GHMP_kinase_C_sf"/>
</dbReference>
<dbReference type="GO" id="GO:0004413">
    <property type="term" value="F:homoserine kinase activity"/>
    <property type="evidence" value="ECO:0007669"/>
    <property type="project" value="UniProtKB-UniRule"/>
</dbReference>
<evidence type="ECO:0000256" key="5">
    <source>
        <dbReference type="ARBA" id="ARBA00022605"/>
    </source>
</evidence>
<keyword evidence="17" id="KW-1185">Reference proteome</keyword>
<keyword evidence="5 13" id="KW-0028">Amino-acid biosynthesis</keyword>
<keyword evidence="8 13" id="KW-0547">Nucleotide-binding</keyword>
<dbReference type="GO" id="GO:0009088">
    <property type="term" value="P:threonine biosynthetic process"/>
    <property type="evidence" value="ECO:0007669"/>
    <property type="project" value="UniProtKB-UniRule"/>
</dbReference>
<dbReference type="InterPro" id="IPR014721">
    <property type="entry name" value="Ribsml_uS5_D2-typ_fold_subgr"/>
</dbReference>
<keyword evidence="9 13" id="KW-0418">Kinase</keyword>
<dbReference type="InterPro" id="IPR006203">
    <property type="entry name" value="GHMP_knse_ATP-bd_CS"/>
</dbReference>
<evidence type="ECO:0000313" key="16">
    <source>
        <dbReference type="EMBL" id="SHJ68344.1"/>
    </source>
</evidence>
<comment type="pathway">
    <text evidence="1 13">Amino-acid biosynthesis; L-threonine biosynthesis; L-threonine from L-aspartate: step 4/5.</text>
</comment>
<dbReference type="PROSITE" id="PS00627">
    <property type="entry name" value="GHMP_KINASES_ATP"/>
    <property type="match status" value="1"/>
</dbReference>
<dbReference type="OrthoDB" id="9769912at2"/>
<feature type="domain" description="GHMP kinase N-terminal" evidence="14">
    <location>
        <begin position="58"/>
        <end position="146"/>
    </location>
</feature>
<proteinExistence type="inferred from homology"/>
<keyword evidence="13" id="KW-0963">Cytoplasm</keyword>
<organism evidence="16 17">
    <name type="scientific">Alicyclobacillus tolerans</name>
    <dbReference type="NCBI Taxonomy" id="90970"/>
    <lineage>
        <taxon>Bacteria</taxon>
        <taxon>Bacillati</taxon>
        <taxon>Bacillota</taxon>
        <taxon>Bacilli</taxon>
        <taxon>Bacillales</taxon>
        <taxon>Alicyclobacillaceae</taxon>
        <taxon>Alicyclobacillus</taxon>
    </lineage>
</organism>
<evidence type="ECO:0000259" key="15">
    <source>
        <dbReference type="Pfam" id="PF08544"/>
    </source>
</evidence>
<dbReference type="GO" id="GO:0005524">
    <property type="term" value="F:ATP binding"/>
    <property type="evidence" value="ECO:0007669"/>
    <property type="project" value="UniProtKB-UniRule"/>
</dbReference>
<dbReference type="InterPro" id="IPR006204">
    <property type="entry name" value="GHMP_kinase_N_dom"/>
</dbReference>
<dbReference type="SUPFAM" id="SSF54211">
    <property type="entry name" value="Ribosomal protein S5 domain 2-like"/>
    <property type="match status" value="1"/>
</dbReference>
<dbReference type="Gene3D" id="3.30.70.890">
    <property type="entry name" value="GHMP kinase, C-terminal domain"/>
    <property type="match status" value="1"/>
</dbReference>
<keyword evidence="10 13" id="KW-0067">ATP-binding</keyword>
<evidence type="ECO:0000313" key="17">
    <source>
        <dbReference type="Proteomes" id="UP000184016"/>
    </source>
</evidence>
<comment type="subcellular location">
    <subcellularLocation>
        <location evidence="13">Cytoplasm</location>
    </subcellularLocation>
</comment>
<keyword evidence="6 13" id="KW-0808">Transferase</keyword>
<dbReference type="NCBIfam" id="TIGR00191">
    <property type="entry name" value="thrB"/>
    <property type="match status" value="1"/>
</dbReference>
<sequence>MRRWTVCVPATTANLGPGFDCLGLAFQMYNQVILSESDSFSITIGGEVRQALPNSRENVVVQAMDKLFRYAGYAHLAEGFSLHIDCSIPIASGLGSSAAAVVSGLLLANAWLERHSVEPLSKQKLLELATEMEGHPDNVAPALFGGSILSWWDDLGLRHLRVPVPDTLRFVAAIPYFPLLTEKARQVVPLTYSRQDVIFNVAQTARLILSLSTNRLEFLRGGFADKIHEPYRQKLIPGYAEVKKAALQAGALTTTLSGAGPTLLAWCLTSADAQEVADQMTMTWQNLGISCVAHILYPELDAPVVQMEKGE</sequence>
<feature type="binding site" evidence="13">
    <location>
        <begin position="89"/>
        <end position="99"/>
    </location>
    <ligand>
        <name>ATP</name>
        <dbReference type="ChEBI" id="CHEBI:30616"/>
    </ligand>
</feature>
<keyword evidence="7 13" id="KW-0791">Threonine biosynthesis</keyword>
<dbReference type="InterPro" id="IPR020568">
    <property type="entry name" value="Ribosomal_Su5_D2-typ_SF"/>
</dbReference>
<comment type="function">
    <text evidence="12 13">Catalyzes the ATP-dependent phosphorylation of L-homoserine to L-homoserine phosphate.</text>
</comment>
<dbReference type="STRING" id="1830138.SAMN05443507_102151"/>
<dbReference type="PRINTS" id="PR00958">
    <property type="entry name" value="HOMSERKINASE"/>
</dbReference>
<dbReference type="UniPathway" id="UPA00050">
    <property type="reaction ID" value="UER00064"/>
</dbReference>
<evidence type="ECO:0000256" key="12">
    <source>
        <dbReference type="ARBA" id="ARBA00049954"/>
    </source>
</evidence>
<evidence type="ECO:0000256" key="11">
    <source>
        <dbReference type="ARBA" id="ARBA00049375"/>
    </source>
</evidence>
<evidence type="ECO:0000256" key="7">
    <source>
        <dbReference type="ARBA" id="ARBA00022697"/>
    </source>
</evidence>
<feature type="domain" description="GHMP kinase C-terminal" evidence="15">
    <location>
        <begin position="225"/>
        <end position="281"/>
    </location>
</feature>
<evidence type="ECO:0000256" key="10">
    <source>
        <dbReference type="ARBA" id="ARBA00022840"/>
    </source>
</evidence>
<dbReference type="RefSeq" id="WP_072872898.1">
    <property type="nucleotide sequence ID" value="NZ_FRAF01000002.1"/>
</dbReference>
<dbReference type="PIRSF" id="PIRSF000676">
    <property type="entry name" value="Homoser_kin"/>
    <property type="match status" value="1"/>
</dbReference>
<dbReference type="InterPro" id="IPR000870">
    <property type="entry name" value="Homoserine_kinase"/>
</dbReference>
<comment type="similarity">
    <text evidence="2 13">Belongs to the GHMP kinase family. Homoserine kinase subfamily.</text>
</comment>
<evidence type="ECO:0000256" key="9">
    <source>
        <dbReference type="ARBA" id="ARBA00022777"/>
    </source>
</evidence>
<dbReference type="Pfam" id="PF08544">
    <property type="entry name" value="GHMP_kinases_C"/>
    <property type="match status" value="1"/>
</dbReference>
<name>A0A1M6LB10_9BACL</name>
<dbReference type="SUPFAM" id="SSF55060">
    <property type="entry name" value="GHMP Kinase, C-terminal domain"/>
    <property type="match status" value="1"/>
</dbReference>